<comment type="caution">
    <text evidence="3">The sequence shown here is derived from an EMBL/GenBank/DDBJ whole genome shotgun (WGS) entry which is preliminary data.</text>
</comment>
<feature type="domain" description="Right handed beta helix" evidence="2">
    <location>
        <begin position="182"/>
        <end position="331"/>
    </location>
</feature>
<dbReference type="InterPro" id="IPR039448">
    <property type="entry name" value="Beta_helix"/>
</dbReference>
<dbReference type="Gene3D" id="2.160.20.10">
    <property type="entry name" value="Single-stranded right-handed beta-helix, Pectin lyase-like"/>
    <property type="match status" value="1"/>
</dbReference>
<evidence type="ECO:0000259" key="2">
    <source>
        <dbReference type="Pfam" id="PF13229"/>
    </source>
</evidence>
<dbReference type="Pfam" id="PF13229">
    <property type="entry name" value="Beta_helix"/>
    <property type="match status" value="1"/>
</dbReference>
<accession>A0A6V8N645</accession>
<organism evidence="3 4">
    <name type="scientific">Geomonas limicola</name>
    <dbReference type="NCBI Taxonomy" id="2740186"/>
    <lineage>
        <taxon>Bacteria</taxon>
        <taxon>Pseudomonadati</taxon>
        <taxon>Thermodesulfobacteriota</taxon>
        <taxon>Desulfuromonadia</taxon>
        <taxon>Geobacterales</taxon>
        <taxon>Geobacteraceae</taxon>
        <taxon>Geomonas</taxon>
    </lineage>
</organism>
<evidence type="ECO:0000313" key="4">
    <source>
        <dbReference type="Proteomes" id="UP000587586"/>
    </source>
</evidence>
<keyword evidence="4" id="KW-1185">Reference proteome</keyword>
<gene>
    <name evidence="3" type="ORF">GMLC_14490</name>
</gene>
<name>A0A6V8N645_9BACT</name>
<sequence>MMKALSALFFLLLFALPVHAAPTSTSGPWGVDASGFKNLSTCLASPLTSGKTVTVSTVMPINNKTVSGRRIHVVFGGRIDVATGKQLSFVSSSVDAGSYQIFGGAGTVTGLTSAYPQWWGDSSDAARGAALLKAVNMMKAQGYGKISVPIGNYDIGTSSITLLGTMILEGNGRANEMYNASGSRIIYSGSGAAIDINDGSGTTTQGVVVRNLTLDGNNLGHVGIKLGSATGTLKTGNALIENNFIQKFTTSGLSVVLSAGSKIHKNEFFQNQVGAIVERTPLLNTTTSFDANRFDMNVEQGLIVKGGDSISSTNDIFELNGKEGVLVEKALSSELINFSMINPWLEANNNGRSGSGYYQLVATSLDSSVIEAMTILNPHFDNAGSGNKHIYLRDGNFDIRNPFPTSPLYTSPYGVIADSVSSTIVSLSGKAFDPAGWSCGSAATTKLFAQAYGINGGVKYYVNYSGTVSEIFAIDKFGVRFGGAGAYLKKHLVGTTTKDWGALADGAFASTTVTVTGAVPGEGVAIANAGYQLPAGVLVSANVTANDTVTVTVYNKRGTPLGAYGAMTVTAEVFVDN</sequence>
<feature type="chain" id="PRO_5028348233" description="Right handed beta helix domain-containing protein" evidence="1">
    <location>
        <begin position="21"/>
        <end position="577"/>
    </location>
</feature>
<feature type="signal peptide" evidence="1">
    <location>
        <begin position="1"/>
        <end position="20"/>
    </location>
</feature>
<keyword evidence="1" id="KW-0732">Signal</keyword>
<dbReference type="InterPro" id="IPR011050">
    <property type="entry name" value="Pectin_lyase_fold/virulence"/>
</dbReference>
<dbReference type="EMBL" id="BLXZ01000003">
    <property type="protein sequence ID" value="GFO67870.1"/>
    <property type="molecule type" value="Genomic_DNA"/>
</dbReference>
<dbReference type="InterPro" id="IPR012334">
    <property type="entry name" value="Pectin_lyas_fold"/>
</dbReference>
<dbReference type="Proteomes" id="UP000587586">
    <property type="component" value="Unassembled WGS sequence"/>
</dbReference>
<reference evidence="4" key="1">
    <citation type="submission" date="2020-06" db="EMBL/GenBank/DDBJ databases">
        <title>Draft genomic sequecing of Geomonas sp. Red745.</title>
        <authorList>
            <person name="Itoh H."/>
            <person name="Xu Z.X."/>
            <person name="Ushijima N."/>
            <person name="Masuda Y."/>
            <person name="Shiratori Y."/>
            <person name="Senoo K."/>
        </authorList>
    </citation>
    <scope>NUCLEOTIDE SEQUENCE [LARGE SCALE GENOMIC DNA]</scope>
    <source>
        <strain evidence="4">Red745</strain>
    </source>
</reference>
<dbReference type="SUPFAM" id="SSF51126">
    <property type="entry name" value="Pectin lyase-like"/>
    <property type="match status" value="1"/>
</dbReference>
<evidence type="ECO:0000313" key="3">
    <source>
        <dbReference type="EMBL" id="GFO67870.1"/>
    </source>
</evidence>
<dbReference type="RefSeq" id="WP_183360414.1">
    <property type="nucleotide sequence ID" value="NZ_BLXZ01000003.1"/>
</dbReference>
<evidence type="ECO:0000256" key="1">
    <source>
        <dbReference type="SAM" id="SignalP"/>
    </source>
</evidence>
<proteinExistence type="predicted"/>
<protein>
    <recommendedName>
        <fullName evidence="2">Right handed beta helix domain-containing protein</fullName>
    </recommendedName>
</protein>
<dbReference type="AlphaFoldDB" id="A0A6V8N645"/>